<dbReference type="PATRIC" id="fig|937777.3.peg.1049"/>
<accession>K9ZZK9</accession>
<dbReference type="PANTHER" id="PTHR43611">
    <property type="entry name" value="ALPHA-D-GLUCOSE 1-PHOSPHATE PHOSPHATASE"/>
    <property type="match status" value="1"/>
</dbReference>
<evidence type="ECO:0000313" key="2">
    <source>
        <dbReference type="Proteomes" id="UP000010467"/>
    </source>
</evidence>
<dbReference type="eggNOG" id="COG1011">
    <property type="taxonomic scope" value="Bacteria"/>
</dbReference>
<dbReference type="Proteomes" id="UP000010467">
    <property type="component" value="Chromosome"/>
</dbReference>
<gene>
    <name evidence="1" type="ordered locus">Deipe_1045</name>
</gene>
<organism evidence="1 2">
    <name type="scientific">Deinococcus peraridilitoris (strain DSM 19664 / LMG 22246 / CIP 109416 / KR-200)</name>
    <dbReference type="NCBI Taxonomy" id="937777"/>
    <lineage>
        <taxon>Bacteria</taxon>
        <taxon>Thermotogati</taxon>
        <taxon>Deinococcota</taxon>
        <taxon>Deinococci</taxon>
        <taxon>Deinococcales</taxon>
        <taxon>Deinococcaceae</taxon>
        <taxon>Deinococcus</taxon>
    </lineage>
</organism>
<dbReference type="HOGENOM" id="CLU_045011_9_4_0"/>
<dbReference type="STRING" id="937777.Deipe_1045"/>
<dbReference type="NCBIfam" id="TIGR01509">
    <property type="entry name" value="HAD-SF-IA-v3"/>
    <property type="match status" value="1"/>
</dbReference>
<dbReference type="SUPFAM" id="SSF56784">
    <property type="entry name" value="HAD-like"/>
    <property type="match status" value="1"/>
</dbReference>
<dbReference type="InterPro" id="IPR036412">
    <property type="entry name" value="HAD-like_sf"/>
</dbReference>
<name>K9ZZK9_DEIPD</name>
<dbReference type="InterPro" id="IPR006439">
    <property type="entry name" value="HAD-SF_hydro_IA"/>
</dbReference>
<dbReference type="OrthoDB" id="9797415at2"/>
<dbReference type="KEGG" id="dpd:Deipe_1045"/>
<dbReference type="PANTHER" id="PTHR43611:SF3">
    <property type="entry name" value="FLAVIN MONONUCLEOTIDE HYDROLASE 1, CHLOROPLATIC"/>
    <property type="match status" value="1"/>
</dbReference>
<dbReference type="Pfam" id="PF00702">
    <property type="entry name" value="Hydrolase"/>
    <property type="match status" value="1"/>
</dbReference>
<keyword evidence="2" id="KW-1185">Reference proteome</keyword>
<reference evidence="2" key="1">
    <citation type="submission" date="2012-03" db="EMBL/GenBank/DDBJ databases">
        <title>Complete sequence of chromosome of Deinococcus peraridilitoris DSM 19664.</title>
        <authorList>
            <person name="Lucas S."/>
            <person name="Copeland A."/>
            <person name="Lapidus A."/>
            <person name="Glavina del Rio T."/>
            <person name="Dalin E."/>
            <person name="Tice H."/>
            <person name="Bruce D."/>
            <person name="Goodwin L."/>
            <person name="Pitluck S."/>
            <person name="Peters L."/>
            <person name="Mikhailova N."/>
            <person name="Lu M."/>
            <person name="Kyrpides N."/>
            <person name="Mavromatis K."/>
            <person name="Ivanova N."/>
            <person name="Brettin T."/>
            <person name="Detter J.C."/>
            <person name="Han C."/>
            <person name="Larimer F."/>
            <person name="Land M."/>
            <person name="Hauser L."/>
            <person name="Markowitz V."/>
            <person name="Cheng J.-F."/>
            <person name="Hugenholtz P."/>
            <person name="Woyke T."/>
            <person name="Wu D."/>
            <person name="Pukall R."/>
            <person name="Steenblock K."/>
            <person name="Brambilla E."/>
            <person name="Klenk H.-P."/>
            <person name="Eisen J.A."/>
        </authorList>
    </citation>
    <scope>NUCLEOTIDE SEQUENCE [LARGE SCALE GENOMIC DNA]</scope>
    <source>
        <strain evidence="2">DSM 19664 / LMG 22246 / CIP 109416 / KR-200</strain>
    </source>
</reference>
<sequence>MKVLLLDVDGVLVHPSGLFSQDLARTYRVPVWSLNFFFRVVFPRCLVGKADLRRVLPPFLLWRFPNGVDDFLRAWFEYERHTDHDLVQHVAALRERGWQVYLATNQERYRVAYLLHDMKFEAFVDGEFSSATIGVRKPDAAYFERVTRTLGMNAHDVVFWDDRAENVEAARQAGWTAYHYRTVDALVKGMDGSDVTRRAVTPT</sequence>
<dbReference type="EMBL" id="CP003382">
    <property type="protein sequence ID" value="AFZ66609.1"/>
    <property type="molecule type" value="Genomic_DNA"/>
</dbReference>
<dbReference type="RefSeq" id="WP_015234919.1">
    <property type="nucleotide sequence ID" value="NC_019793.1"/>
</dbReference>
<protein>
    <submittedName>
        <fullName evidence="1">Haloacid dehalogenase superfamily protein, subfamily IA, variant 3 with third motif having DD or ED</fullName>
    </submittedName>
</protein>
<evidence type="ECO:0000313" key="1">
    <source>
        <dbReference type="EMBL" id="AFZ66609.1"/>
    </source>
</evidence>
<dbReference type="AlphaFoldDB" id="K9ZZK9"/>
<dbReference type="InterPro" id="IPR023214">
    <property type="entry name" value="HAD_sf"/>
</dbReference>
<dbReference type="Gene3D" id="3.40.50.1000">
    <property type="entry name" value="HAD superfamily/HAD-like"/>
    <property type="match status" value="1"/>
</dbReference>
<proteinExistence type="predicted"/>